<evidence type="ECO:0000313" key="2">
    <source>
        <dbReference type="EMBL" id="RLJ58853.1"/>
    </source>
</evidence>
<organism evidence="2 3">
    <name type="scientific">Litoreibacter meonggei</name>
    <dbReference type="NCBI Taxonomy" id="1049199"/>
    <lineage>
        <taxon>Bacteria</taxon>
        <taxon>Pseudomonadati</taxon>
        <taxon>Pseudomonadota</taxon>
        <taxon>Alphaproteobacteria</taxon>
        <taxon>Rhodobacterales</taxon>
        <taxon>Roseobacteraceae</taxon>
        <taxon>Litoreibacter</taxon>
    </lineage>
</organism>
<name>A0A497X396_9RHOB</name>
<dbReference type="OrthoDB" id="9812754at2"/>
<proteinExistence type="predicted"/>
<dbReference type="Proteomes" id="UP000269157">
    <property type="component" value="Unassembled WGS sequence"/>
</dbReference>
<dbReference type="PANTHER" id="PTHR33336">
    <property type="entry name" value="QUINOL MONOOXYGENASE YGIN-RELATED"/>
    <property type="match status" value="1"/>
</dbReference>
<dbReference type="Pfam" id="PF03992">
    <property type="entry name" value="ABM"/>
    <property type="match status" value="1"/>
</dbReference>
<dbReference type="GO" id="GO:0004497">
    <property type="term" value="F:monooxygenase activity"/>
    <property type="evidence" value="ECO:0007669"/>
    <property type="project" value="UniProtKB-KW"/>
</dbReference>
<dbReference type="SUPFAM" id="SSF54909">
    <property type="entry name" value="Dimeric alpha+beta barrel"/>
    <property type="match status" value="1"/>
</dbReference>
<dbReference type="InterPro" id="IPR050744">
    <property type="entry name" value="AI-2_Isomerase_LsrG"/>
</dbReference>
<dbReference type="EMBL" id="RCCE01000002">
    <property type="protein sequence ID" value="RLJ58853.1"/>
    <property type="molecule type" value="Genomic_DNA"/>
</dbReference>
<dbReference type="RefSeq" id="WP_121022355.1">
    <property type="nucleotide sequence ID" value="NZ_RCCE01000002.1"/>
</dbReference>
<accession>A0A497X396</accession>
<sequence>MFALAVTFEIDPAQLDAFKVAMLENANTSLKDEPGCRQFDVCMDTARPTEVFLYEVYDDEAAFKAHTASAHYAAFQSAIDGMVTGKDVRFFNEVHQ</sequence>
<gene>
    <name evidence="2" type="ORF">BCF46_0991</name>
</gene>
<dbReference type="PANTHER" id="PTHR33336:SF1">
    <property type="entry name" value="(4S)-4-HYDROXY-5-PHOSPHONOOXYPENTANE-2,3-DIONE ISOMERASE"/>
    <property type="match status" value="1"/>
</dbReference>
<keyword evidence="3" id="KW-1185">Reference proteome</keyword>
<keyword evidence="2" id="KW-0560">Oxidoreductase</keyword>
<dbReference type="Gene3D" id="3.30.70.100">
    <property type="match status" value="1"/>
</dbReference>
<dbReference type="PROSITE" id="PS51725">
    <property type="entry name" value="ABM"/>
    <property type="match status" value="1"/>
</dbReference>
<evidence type="ECO:0000313" key="3">
    <source>
        <dbReference type="Proteomes" id="UP000269157"/>
    </source>
</evidence>
<evidence type="ECO:0000259" key="1">
    <source>
        <dbReference type="PROSITE" id="PS51725"/>
    </source>
</evidence>
<feature type="domain" description="ABM" evidence="1">
    <location>
        <begin position="2"/>
        <end position="91"/>
    </location>
</feature>
<dbReference type="GO" id="GO:0005829">
    <property type="term" value="C:cytosol"/>
    <property type="evidence" value="ECO:0007669"/>
    <property type="project" value="TreeGrafter"/>
</dbReference>
<comment type="caution">
    <text evidence="2">The sequence shown here is derived from an EMBL/GenBank/DDBJ whole genome shotgun (WGS) entry which is preliminary data.</text>
</comment>
<dbReference type="AlphaFoldDB" id="A0A497X396"/>
<keyword evidence="2" id="KW-0503">Monooxygenase</keyword>
<reference evidence="2 3" key="1">
    <citation type="submission" date="2018-10" db="EMBL/GenBank/DDBJ databases">
        <title>Genomic Encyclopedia of Archaeal and Bacterial Type Strains, Phase II (KMG-II): from individual species to whole genera.</title>
        <authorList>
            <person name="Goeker M."/>
        </authorList>
    </citation>
    <scope>NUCLEOTIDE SEQUENCE [LARGE SCALE GENOMIC DNA]</scope>
    <source>
        <strain evidence="2 3">DSM 29466</strain>
    </source>
</reference>
<dbReference type="InterPro" id="IPR011008">
    <property type="entry name" value="Dimeric_a/b-barrel"/>
</dbReference>
<protein>
    <submittedName>
        <fullName evidence="2">Quinol monooxygenase YgiN</fullName>
    </submittedName>
</protein>
<dbReference type="InterPro" id="IPR007138">
    <property type="entry name" value="ABM_dom"/>
</dbReference>